<keyword evidence="15" id="KW-1185">Reference proteome</keyword>
<protein>
    <recommendedName>
        <fullName evidence="4">2-amino-4-hydroxy-6-hydroxymethyldihydropteridine pyrophosphokinase</fullName>
        <ecNumber evidence="3">2.7.6.3</ecNumber>
    </recommendedName>
    <alternativeName>
        <fullName evidence="11">6-hydroxymethyl-7,8-dihydropterin pyrophosphokinase</fullName>
    </alternativeName>
    <alternativeName>
        <fullName evidence="12">7,8-dihydro-6-hydroxymethylpterin-pyrophosphokinase</fullName>
    </alternativeName>
</protein>
<dbReference type="PANTHER" id="PTHR43071">
    <property type="entry name" value="2-AMINO-4-HYDROXY-6-HYDROXYMETHYLDIHYDROPTERIDINE PYROPHOSPHOKINASE"/>
    <property type="match status" value="1"/>
</dbReference>
<evidence type="ECO:0000256" key="8">
    <source>
        <dbReference type="ARBA" id="ARBA00022840"/>
    </source>
</evidence>
<keyword evidence="8" id="KW-0067">ATP-binding</keyword>
<dbReference type="PANTHER" id="PTHR43071:SF1">
    <property type="entry name" value="2-AMINO-4-HYDROXY-6-HYDROXYMETHYLDIHYDROPTERIDINE PYROPHOSPHOKINASE"/>
    <property type="match status" value="1"/>
</dbReference>
<evidence type="ECO:0000256" key="1">
    <source>
        <dbReference type="ARBA" id="ARBA00005051"/>
    </source>
</evidence>
<dbReference type="SUPFAM" id="SSF55083">
    <property type="entry name" value="6-hydroxymethyl-7,8-dihydropterin pyrophosphokinase, HPPK"/>
    <property type="match status" value="1"/>
</dbReference>
<evidence type="ECO:0000256" key="5">
    <source>
        <dbReference type="ARBA" id="ARBA00022679"/>
    </source>
</evidence>
<dbReference type="GO" id="GO:0016301">
    <property type="term" value="F:kinase activity"/>
    <property type="evidence" value="ECO:0007669"/>
    <property type="project" value="UniProtKB-KW"/>
</dbReference>
<dbReference type="OrthoDB" id="9776634at2"/>
<organism evidence="14 15">
    <name type="scientific">Thermaurantimonas aggregans</name>
    <dbReference type="NCBI Taxonomy" id="2173829"/>
    <lineage>
        <taxon>Bacteria</taxon>
        <taxon>Pseudomonadati</taxon>
        <taxon>Bacteroidota</taxon>
        <taxon>Flavobacteriia</taxon>
        <taxon>Flavobacteriales</taxon>
        <taxon>Schleiferiaceae</taxon>
        <taxon>Thermaurantimonas</taxon>
    </lineage>
</organism>
<dbReference type="InterPro" id="IPR000550">
    <property type="entry name" value="Hppk"/>
</dbReference>
<evidence type="ECO:0000256" key="3">
    <source>
        <dbReference type="ARBA" id="ARBA00013253"/>
    </source>
</evidence>
<dbReference type="GO" id="GO:0046654">
    <property type="term" value="P:tetrahydrofolate biosynthetic process"/>
    <property type="evidence" value="ECO:0007669"/>
    <property type="project" value="UniProtKB-UniPathway"/>
</dbReference>
<evidence type="ECO:0000256" key="10">
    <source>
        <dbReference type="ARBA" id="ARBA00029409"/>
    </source>
</evidence>
<dbReference type="UniPathway" id="UPA00077">
    <property type="reaction ID" value="UER00155"/>
</dbReference>
<comment type="pathway">
    <text evidence="1">Cofactor biosynthesis; tetrahydrofolate biosynthesis; 2-amino-4-hydroxy-6-hydroxymethyl-7,8-dihydropteridine diphosphate from 7,8-dihydroneopterin triphosphate: step 4/4.</text>
</comment>
<dbReference type="Proteomes" id="UP000286715">
    <property type="component" value="Unassembled WGS sequence"/>
</dbReference>
<reference evidence="14 15" key="1">
    <citation type="submission" date="2018-11" db="EMBL/GenBank/DDBJ databases">
        <title>Schleiferia aggregans sp. nov., a moderately thermophilic heterotrophic bacterium isolated from microbial mats at a terrestrial hot spring.</title>
        <authorList>
            <person name="Iino T."/>
            <person name="Ohkuma M."/>
            <person name="Haruta S."/>
        </authorList>
    </citation>
    <scope>NUCLEOTIDE SEQUENCE [LARGE SCALE GENOMIC DNA]</scope>
    <source>
        <strain evidence="14 15">LA</strain>
    </source>
</reference>
<evidence type="ECO:0000256" key="9">
    <source>
        <dbReference type="ARBA" id="ARBA00022909"/>
    </source>
</evidence>
<dbReference type="GO" id="GO:0005524">
    <property type="term" value="F:ATP binding"/>
    <property type="evidence" value="ECO:0007669"/>
    <property type="project" value="UniProtKB-KW"/>
</dbReference>
<evidence type="ECO:0000259" key="13">
    <source>
        <dbReference type="Pfam" id="PF01288"/>
    </source>
</evidence>
<comment type="caution">
    <text evidence="14">The sequence shown here is derived from an EMBL/GenBank/DDBJ whole genome shotgun (WGS) entry which is preliminary data.</text>
</comment>
<evidence type="ECO:0000256" key="11">
    <source>
        <dbReference type="ARBA" id="ARBA00029766"/>
    </source>
</evidence>
<dbReference type="RefSeq" id="WP_124398388.1">
    <property type="nucleotide sequence ID" value="NZ_BHZE01000020.1"/>
</dbReference>
<evidence type="ECO:0000313" key="15">
    <source>
        <dbReference type="Proteomes" id="UP000286715"/>
    </source>
</evidence>
<evidence type="ECO:0000256" key="6">
    <source>
        <dbReference type="ARBA" id="ARBA00022741"/>
    </source>
</evidence>
<dbReference type="GO" id="GO:0046656">
    <property type="term" value="P:folic acid biosynthetic process"/>
    <property type="evidence" value="ECO:0007669"/>
    <property type="project" value="UniProtKB-KW"/>
</dbReference>
<dbReference type="AlphaFoldDB" id="A0A401XMV8"/>
<keyword evidence="5" id="KW-0808">Transferase</keyword>
<dbReference type="InterPro" id="IPR035907">
    <property type="entry name" value="Hppk_sf"/>
</dbReference>
<feature type="domain" description="7,8-dihydro-6-hydroxymethylpterin-pyrophosphokinase" evidence="13">
    <location>
        <begin position="9"/>
        <end position="136"/>
    </location>
</feature>
<sequence>MNEGKKYILLLGGNVGDVKETFREAKALLIQHGIEILKESSLYATEPWQMMGAEFLNQAIEIKTRHNAGMLMSILLSVESQCGRLRSLKGQYTSRTLDLDIVHAFEEVEHSELVQIPHPRMHLRKFTLIPVSELTPDWLHPLLKKSCLQLLEECSDTSMVIKVA</sequence>
<comment type="similarity">
    <text evidence="2">Belongs to the HPPK family.</text>
</comment>
<evidence type="ECO:0000313" key="14">
    <source>
        <dbReference type="EMBL" id="GCD78326.1"/>
    </source>
</evidence>
<gene>
    <name evidence="14" type="ORF">JCM31826_18080</name>
</gene>
<keyword evidence="9" id="KW-0289">Folate biosynthesis</keyword>
<dbReference type="NCBIfam" id="TIGR01498">
    <property type="entry name" value="folK"/>
    <property type="match status" value="1"/>
</dbReference>
<dbReference type="CDD" id="cd00483">
    <property type="entry name" value="HPPK"/>
    <property type="match status" value="1"/>
</dbReference>
<keyword evidence="6" id="KW-0547">Nucleotide-binding</keyword>
<dbReference type="Gene3D" id="3.30.70.560">
    <property type="entry name" value="7,8-Dihydro-6-hydroxymethylpterin-pyrophosphokinase HPPK"/>
    <property type="match status" value="1"/>
</dbReference>
<evidence type="ECO:0000256" key="2">
    <source>
        <dbReference type="ARBA" id="ARBA00005810"/>
    </source>
</evidence>
<dbReference type="GO" id="GO:0003848">
    <property type="term" value="F:2-amino-4-hydroxy-6-hydroxymethyldihydropteridine diphosphokinase activity"/>
    <property type="evidence" value="ECO:0007669"/>
    <property type="project" value="UniProtKB-EC"/>
</dbReference>
<evidence type="ECO:0000256" key="4">
    <source>
        <dbReference type="ARBA" id="ARBA00016218"/>
    </source>
</evidence>
<keyword evidence="7" id="KW-0418">Kinase</keyword>
<dbReference type="EC" id="2.7.6.3" evidence="3"/>
<proteinExistence type="inferred from homology"/>
<dbReference type="EMBL" id="BHZE01000020">
    <property type="protein sequence ID" value="GCD78326.1"/>
    <property type="molecule type" value="Genomic_DNA"/>
</dbReference>
<name>A0A401XMV8_9FLAO</name>
<evidence type="ECO:0000256" key="7">
    <source>
        <dbReference type="ARBA" id="ARBA00022777"/>
    </source>
</evidence>
<accession>A0A401XMV8</accession>
<comment type="function">
    <text evidence="10">Catalyzes the transfer of pyrophosphate from adenosine triphosphate (ATP) to 6-hydroxymethyl-7,8-dihydropterin, an enzymatic step in folate biosynthesis pathway.</text>
</comment>
<dbReference type="Pfam" id="PF01288">
    <property type="entry name" value="HPPK"/>
    <property type="match status" value="1"/>
</dbReference>
<evidence type="ECO:0000256" key="12">
    <source>
        <dbReference type="ARBA" id="ARBA00033413"/>
    </source>
</evidence>